<dbReference type="GO" id="GO:0005667">
    <property type="term" value="C:transcription regulator complex"/>
    <property type="evidence" value="ECO:0007669"/>
    <property type="project" value="TreeGrafter"/>
</dbReference>
<evidence type="ECO:0000256" key="1">
    <source>
        <dbReference type="SAM" id="MobiDB-lite"/>
    </source>
</evidence>
<feature type="region of interest" description="Disordered" evidence="1">
    <location>
        <begin position="24"/>
        <end position="70"/>
    </location>
</feature>
<proteinExistence type="predicted"/>
<dbReference type="GO" id="GO:0005634">
    <property type="term" value="C:nucleus"/>
    <property type="evidence" value="ECO:0007669"/>
    <property type="project" value="TreeGrafter"/>
</dbReference>
<dbReference type="Pfam" id="PF10545">
    <property type="entry name" value="MADF_DNA_bdg"/>
    <property type="match status" value="1"/>
</dbReference>
<dbReference type="SMART" id="SM00595">
    <property type="entry name" value="MADF"/>
    <property type="match status" value="1"/>
</dbReference>
<dbReference type="AlphaFoldDB" id="A0A1I7XR98"/>
<evidence type="ECO:0000259" key="2">
    <source>
        <dbReference type="PROSITE" id="PS51029"/>
    </source>
</evidence>
<name>A0A1I7XR98_HETBA</name>
<dbReference type="GO" id="GO:0006357">
    <property type="term" value="P:regulation of transcription by RNA polymerase II"/>
    <property type="evidence" value="ECO:0007669"/>
    <property type="project" value="TreeGrafter"/>
</dbReference>
<sequence length="396" mass="44080">MEVVNSPTRRAPPASQQVVIVSVPSSQPSSNQGEQYQLTELKNVTSKPLSSVRRTTSQNYEPKPAVTPLEPAIEEDLTEARGRSQPQAPLQGGSDEAFQLRLIDAIRNEPCLYDPSDEHYGNKHTSAQFRAQVWVQIARDIQWQDDTHLLQMQWKRLRDRYVRRKRRSNEDPSRERHPSDGDRIIDAMRWLDQYLVDSSERNSTSTSQGSSQVPPSREVYYVEPQTMDQDVMISGYSTFEFIAKYIILFLIKKTFYSLQNNISLGYIIVRPNSVSASGPHQTIRLVTNTNNDVTGSPHSSSSDISVGSSGATKGQSLAVMSSVQSGGSQVQQIQSRTQPRVHIIHAPSSQNHQSSQYVQKVVQSAEPGITVTASGSAGMVGQVKKGDYIGKMSLFK</sequence>
<feature type="region of interest" description="Disordered" evidence="1">
    <location>
        <begin position="290"/>
        <end position="310"/>
    </location>
</feature>
<protein>
    <submittedName>
        <fullName evidence="4">MADF domain-containing protein</fullName>
    </submittedName>
</protein>
<reference evidence="4" key="1">
    <citation type="submission" date="2016-11" db="UniProtKB">
        <authorList>
            <consortium name="WormBaseParasite"/>
        </authorList>
    </citation>
    <scope>IDENTIFICATION</scope>
</reference>
<dbReference type="PANTHER" id="PTHR12243">
    <property type="entry name" value="MADF DOMAIN TRANSCRIPTION FACTOR"/>
    <property type="match status" value="1"/>
</dbReference>
<dbReference type="WBParaSite" id="Hba_19859">
    <property type="protein sequence ID" value="Hba_19859"/>
    <property type="gene ID" value="Hba_19859"/>
</dbReference>
<keyword evidence="3" id="KW-1185">Reference proteome</keyword>
<dbReference type="PANTHER" id="PTHR12243:SF67">
    <property type="entry name" value="COREPRESSOR OF PANGOLIN, ISOFORM A-RELATED"/>
    <property type="match status" value="1"/>
</dbReference>
<evidence type="ECO:0000313" key="4">
    <source>
        <dbReference type="WBParaSite" id="Hba_19859"/>
    </source>
</evidence>
<dbReference type="InterPro" id="IPR039353">
    <property type="entry name" value="TF_Adf1"/>
</dbReference>
<dbReference type="InterPro" id="IPR006578">
    <property type="entry name" value="MADF-dom"/>
</dbReference>
<evidence type="ECO:0000313" key="3">
    <source>
        <dbReference type="Proteomes" id="UP000095283"/>
    </source>
</evidence>
<accession>A0A1I7XR98</accession>
<dbReference type="Proteomes" id="UP000095283">
    <property type="component" value="Unplaced"/>
</dbReference>
<dbReference type="PROSITE" id="PS51029">
    <property type="entry name" value="MADF"/>
    <property type="match status" value="1"/>
</dbReference>
<feature type="domain" description="MADF" evidence="2">
    <location>
        <begin position="101"/>
        <end position="196"/>
    </location>
</feature>
<feature type="compositionally biased region" description="Polar residues" evidence="1">
    <location>
        <begin position="33"/>
        <end position="60"/>
    </location>
</feature>
<feature type="compositionally biased region" description="Low complexity" evidence="1">
    <location>
        <begin position="295"/>
        <end position="310"/>
    </location>
</feature>
<organism evidence="3 4">
    <name type="scientific">Heterorhabditis bacteriophora</name>
    <name type="common">Entomopathogenic nematode worm</name>
    <dbReference type="NCBI Taxonomy" id="37862"/>
    <lineage>
        <taxon>Eukaryota</taxon>
        <taxon>Metazoa</taxon>
        <taxon>Ecdysozoa</taxon>
        <taxon>Nematoda</taxon>
        <taxon>Chromadorea</taxon>
        <taxon>Rhabditida</taxon>
        <taxon>Rhabditina</taxon>
        <taxon>Rhabditomorpha</taxon>
        <taxon>Strongyloidea</taxon>
        <taxon>Heterorhabditidae</taxon>
        <taxon>Heterorhabditis</taxon>
    </lineage>
</organism>